<dbReference type="OrthoDB" id="6417021at2759"/>
<name>A0A1D9QD89_SCLS1</name>
<dbReference type="Pfam" id="PF10521">
    <property type="entry name" value="Tti2"/>
    <property type="match status" value="1"/>
</dbReference>
<dbReference type="InterPro" id="IPR016024">
    <property type="entry name" value="ARM-type_fold"/>
</dbReference>
<dbReference type="GO" id="GO:0110078">
    <property type="term" value="C:TTT Hsp90 cochaperone complex"/>
    <property type="evidence" value="ECO:0007669"/>
    <property type="project" value="InterPro"/>
</dbReference>
<dbReference type="Proteomes" id="UP000177798">
    <property type="component" value="Chromosome 10"/>
</dbReference>
<dbReference type="AlphaFoldDB" id="A0A1D9QD89"/>
<evidence type="ECO:0000313" key="4">
    <source>
        <dbReference type="Proteomes" id="UP000177798"/>
    </source>
</evidence>
<dbReference type="EMBL" id="CP017823">
    <property type="protein sequence ID" value="APA12839.1"/>
    <property type="molecule type" value="Genomic_DNA"/>
</dbReference>
<sequence>MFTLARSHATDRIYDVKSHKNGIPLLPSNFLPESYTFEDLYRELVKENESGKDEELVSLLILASCLKEKSNIVGGPDNEKWVEKFEDYLSNTALPDGRIFSLDKSDEEQSDETHKAKQYRDKYSLRILSISYLLETASNSLQQPKNSTLLSLIPFTSTENPWTTPQSQQIATKILEKHSLYVQSSKFLVAYLLISFIRPIFSEAATPNSITASSRKAAPSSAPPRHLDIRESSPSRQPWRSNIPHTITVLQWIIRSISPEILRTDEVFPQLVPALLILLDSPSNSIRIHTLRLLPTLFSKMGEKLLIKTGLGEVFEDAIHPVLLFLPSITPVEDTLKLLPAGYEALYALCDAKWPEKEDEQASTGAITVPTSSLLGKTTNTPESAIRLRLAFLDKTIRHGILPAYTHCQEIPSVVEILMSQISIIIPKMKISGVKHLKNILPIISNTLINPFFPDTSPSLTIKTLQTLREIILVLWPRISVKEHRLLILQALGLLYCNTRSDSVGRSKGEKIVDVEAGVETEIMKELQETGKVFVAAVQMGDDEAKEDFKLELDILVKTEGGLASIFPV</sequence>
<evidence type="ECO:0000256" key="2">
    <source>
        <dbReference type="SAM" id="MobiDB-lite"/>
    </source>
</evidence>
<proteinExistence type="inferred from homology"/>
<dbReference type="InterPro" id="IPR018870">
    <property type="entry name" value="Tti2"/>
</dbReference>
<evidence type="ECO:0000256" key="1">
    <source>
        <dbReference type="ARBA" id="ARBA00034736"/>
    </source>
</evidence>
<dbReference type="SUPFAM" id="SSF48371">
    <property type="entry name" value="ARM repeat"/>
    <property type="match status" value="1"/>
</dbReference>
<dbReference type="PANTHER" id="PTHR32226">
    <property type="entry name" value="TELO2-INTERACTING PROTEIN 2"/>
    <property type="match status" value="1"/>
</dbReference>
<protein>
    <submittedName>
        <fullName evidence="3">Uncharacterized protein</fullName>
    </submittedName>
</protein>
<reference evidence="4" key="1">
    <citation type="journal article" date="2017" name="Genome Biol. Evol.">
        <title>The complete genome sequence of the phytopathogenic fungus Sclerotinia sclerotiorum reveals insights into the genome architecture of broad host range pathogens.</title>
        <authorList>
            <person name="Derbyshire M."/>
            <person name="Denton-Giles M."/>
            <person name="Hegedus D."/>
            <person name="Seifbarghy S."/>
            <person name="Rollins J."/>
            <person name="van Kan J."/>
            <person name="Seidl M.F."/>
            <person name="Faino L."/>
            <person name="Mbengue M."/>
            <person name="Navaud O."/>
            <person name="Raffaele S."/>
            <person name="Hammond-Kosack K."/>
            <person name="Heard S."/>
            <person name="Oliver R."/>
        </authorList>
    </citation>
    <scope>NUCLEOTIDE SEQUENCE [LARGE SCALE GENOMIC DNA]</scope>
    <source>
        <strain evidence="4">ATCC 18683 / 1980 / Ss-1</strain>
    </source>
</reference>
<gene>
    <name evidence="3" type="ORF">sscle_10g076090</name>
</gene>
<dbReference type="InterPro" id="IPR011989">
    <property type="entry name" value="ARM-like"/>
</dbReference>
<accession>A0A1D9QD89</accession>
<organism evidence="3 4">
    <name type="scientific">Sclerotinia sclerotiorum (strain ATCC 18683 / 1980 / Ss-1)</name>
    <name type="common">White mold</name>
    <name type="synonym">Whetzelinia sclerotiorum</name>
    <dbReference type="NCBI Taxonomy" id="665079"/>
    <lineage>
        <taxon>Eukaryota</taxon>
        <taxon>Fungi</taxon>
        <taxon>Dikarya</taxon>
        <taxon>Ascomycota</taxon>
        <taxon>Pezizomycotina</taxon>
        <taxon>Leotiomycetes</taxon>
        <taxon>Helotiales</taxon>
        <taxon>Sclerotiniaceae</taxon>
        <taxon>Sclerotinia</taxon>
    </lineage>
</organism>
<feature type="compositionally biased region" description="Low complexity" evidence="2">
    <location>
        <begin position="212"/>
        <end position="224"/>
    </location>
</feature>
<comment type="similarity">
    <text evidence="1">Belongs to the TTI2 family.</text>
</comment>
<dbReference type="PANTHER" id="PTHR32226:SF2">
    <property type="entry name" value="TELO2-INTERACTING PROTEIN 2"/>
    <property type="match status" value="1"/>
</dbReference>
<feature type="region of interest" description="Disordered" evidence="2">
    <location>
        <begin position="212"/>
        <end position="238"/>
    </location>
</feature>
<dbReference type="Gene3D" id="1.25.10.10">
    <property type="entry name" value="Leucine-rich Repeat Variant"/>
    <property type="match status" value="1"/>
</dbReference>
<dbReference type="VEuPathDB" id="FungiDB:sscle_10g076090"/>
<evidence type="ECO:0000313" key="3">
    <source>
        <dbReference type="EMBL" id="APA12839.1"/>
    </source>
</evidence>